<accession>A0AAD5PTQ2</accession>
<sequence>MSALEVIGLLFCLYLLWSIVSALFNLLYTCYLGNALGRSINVKKLGSWAVVTGATDGIGRAYAEEFARQGLNIVLISRSLFKLQNVAREIETQYAVKTRVIDVDFTGGREIYDRISAQIQDLDIGVLVNNVGMSYNYPEFLCYLPDAAALCTRLMHCNILSVTGMTLLLLPKMAEKRKGLILNVSSASAVLPSPLLSMYSSTKAFVEKFSRDLSLETQHFGVTVQCVLPSFVSTNMSKFKSSLTVPSPTQFVRGHMKTLGLEVSSPGYWVHKIQIGFYNVALRFFRPVVERVAWYGLFSIRTRAVRRQQRLKMAEVNSDKLRTGTNGVGIQPVH</sequence>
<evidence type="ECO:0000313" key="7">
    <source>
        <dbReference type="Proteomes" id="UP000820818"/>
    </source>
</evidence>
<feature type="transmembrane region" description="Helical" evidence="5">
    <location>
        <begin position="6"/>
        <end position="28"/>
    </location>
</feature>
<reference evidence="6 7" key="1">
    <citation type="submission" date="2022-05" db="EMBL/GenBank/DDBJ databases">
        <title>A multi-omics perspective on studying reproductive biology in Daphnia sinensis.</title>
        <authorList>
            <person name="Jia J."/>
        </authorList>
    </citation>
    <scope>NUCLEOTIDE SEQUENCE [LARGE SCALE GENOMIC DNA]</scope>
    <source>
        <strain evidence="6 7">WSL</strain>
    </source>
</reference>
<dbReference type="GO" id="GO:0005783">
    <property type="term" value="C:endoplasmic reticulum"/>
    <property type="evidence" value="ECO:0007669"/>
    <property type="project" value="TreeGrafter"/>
</dbReference>
<protein>
    <submittedName>
        <fullName evidence="6">Uncharacterized protein</fullName>
    </submittedName>
</protein>
<name>A0AAD5PTQ2_9CRUS</name>
<dbReference type="InterPro" id="IPR036291">
    <property type="entry name" value="NAD(P)-bd_dom_sf"/>
</dbReference>
<dbReference type="PANTHER" id="PTHR43899">
    <property type="entry name" value="RH59310P"/>
    <property type="match status" value="1"/>
</dbReference>
<dbReference type="GO" id="GO:0016491">
    <property type="term" value="F:oxidoreductase activity"/>
    <property type="evidence" value="ECO:0007669"/>
    <property type="project" value="UniProtKB-KW"/>
</dbReference>
<dbReference type="AlphaFoldDB" id="A0AAD5PTQ2"/>
<dbReference type="PANTHER" id="PTHR43899:SF13">
    <property type="entry name" value="RH59310P"/>
    <property type="match status" value="1"/>
</dbReference>
<dbReference type="FunFam" id="3.40.50.720:FF:000137">
    <property type="entry name" value="Hydroxysteroid (17-beta) dehydrogenase 3"/>
    <property type="match status" value="1"/>
</dbReference>
<evidence type="ECO:0000256" key="5">
    <source>
        <dbReference type="SAM" id="Phobius"/>
    </source>
</evidence>
<evidence type="ECO:0000256" key="1">
    <source>
        <dbReference type="ARBA" id="ARBA00006484"/>
    </source>
</evidence>
<keyword evidence="5" id="KW-0472">Membrane</keyword>
<proteinExistence type="inferred from homology"/>
<organism evidence="6 7">
    <name type="scientific">Daphnia sinensis</name>
    <dbReference type="NCBI Taxonomy" id="1820382"/>
    <lineage>
        <taxon>Eukaryota</taxon>
        <taxon>Metazoa</taxon>
        <taxon>Ecdysozoa</taxon>
        <taxon>Arthropoda</taxon>
        <taxon>Crustacea</taxon>
        <taxon>Branchiopoda</taxon>
        <taxon>Diplostraca</taxon>
        <taxon>Cladocera</taxon>
        <taxon>Anomopoda</taxon>
        <taxon>Daphniidae</taxon>
        <taxon>Daphnia</taxon>
        <taxon>Daphnia similis group</taxon>
    </lineage>
</organism>
<dbReference type="InterPro" id="IPR051019">
    <property type="entry name" value="VLCFA-Steroid_DH"/>
</dbReference>
<dbReference type="CDD" id="cd05356">
    <property type="entry name" value="17beta-HSD1_like_SDR_c"/>
    <property type="match status" value="1"/>
</dbReference>
<dbReference type="InterPro" id="IPR002347">
    <property type="entry name" value="SDR_fam"/>
</dbReference>
<dbReference type="EMBL" id="WJBH02000004">
    <property type="protein sequence ID" value="KAI9559636.1"/>
    <property type="molecule type" value="Genomic_DNA"/>
</dbReference>
<comment type="similarity">
    <text evidence="1 4">Belongs to the short-chain dehydrogenases/reductases (SDR) family.</text>
</comment>
<gene>
    <name evidence="6" type="ORF">GHT06_013641</name>
</gene>
<dbReference type="SUPFAM" id="SSF51735">
    <property type="entry name" value="NAD(P)-binding Rossmann-fold domains"/>
    <property type="match status" value="1"/>
</dbReference>
<dbReference type="Proteomes" id="UP000820818">
    <property type="component" value="Linkage Group LG4"/>
</dbReference>
<keyword evidence="7" id="KW-1185">Reference proteome</keyword>
<keyword evidence="2" id="KW-0521">NADP</keyword>
<keyword evidence="3" id="KW-0560">Oxidoreductase</keyword>
<comment type="caution">
    <text evidence="6">The sequence shown here is derived from an EMBL/GenBank/DDBJ whole genome shotgun (WGS) entry which is preliminary data.</text>
</comment>
<dbReference type="Gene3D" id="3.40.50.720">
    <property type="entry name" value="NAD(P)-binding Rossmann-like Domain"/>
    <property type="match status" value="1"/>
</dbReference>
<keyword evidence="5" id="KW-1133">Transmembrane helix</keyword>
<dbReference type="PRINTS" id="PR00080">
    <property type="entry name" value="SDRFAMILY"/>
</dbReference>
<keyword evidence="5" id="KW-0812">Transmembrane</keyword>
<dbReference type="PRINTS" id="PR00081">
    <property type="entry name" value="GDHRDH"/>
</dbReference>
<dbReference type="PIRSF" id="PIRSF000126">
    <property type="entry name" value="11-beta-HSD1"/>
    <property type="match status" value="1"/>
</dbReference>
<evidence type="ECO:0000256" key="4">
    <source>
        <dbReference type="RuleBase" id="RU000363"/>
    </source>
</evidence>
<evidence type="ECO:0000313" key="6">
    <source>
        <dbReference type="EMBL" id="KAI9559636.1"/>
    </source>
</evidence>
<evidence type="ECO:0000256" key="2">
    <source>
        <dbReference type="ARBA" id="ARBA00022857"/>
    </source>
</evidence>
<dbReference type="Pfam" id="PF00106">
    <property type="entry name" value="adh_short"/>
    <property type="match status" value="1"/>
</dbReference>
<evidence type="ECO:0000256" key="3">
    <source>
        <dbReference type="ARBA" id="ARBA00023002"/>
    </source>
</evidence>